<dbReference type="AlphaFoldDB" id="A0A1E5IHB2"/>
<dbReference type="EMBL" id="LNVX01000542">
    <property type="protein sequence ID" value="OEG69886.1"/>
    <property type="molecule type" value="Genomic_DNA"/>
</dbReference>
<evidence type="ECO:0000256" key="3">
    <source>
        <dbReference type="ARBA" id="ARBA00007614"/>
    </source>
</evidence>
<keyword evidence="5 11" id="KW-0808">Transferase</keyword>
<dbReference type="UniPathway" id="UPA00159">
    <property type="reaction ID" value="UER00275"/>
</dbReference>
<dbReference type="CDD" id="cd04254">
    <property type="entry name" value="AAK_UMPK-PyrH-Ec"/>
    <property type="match status" value="1"/>
</dbReference>
<comment type="activity regulation">
    <text evidence="11">Inhibited by UTP.</text>
</comment>
<dbReference type="FunFam" id="3.40.1160.10:FF:000001">
    <property type="entry name" value="Uridylate kinase"/>
    <property type="match status" value="1"/>
</dbReference>
<comment type="similarity">
    <text evidence="3 11">Belongs to the UMP kinase family.</text>
</comment>
<feature type="binding site" evidence="11">
    <location>
        <position position="156"/>
    </location>
    <ligand>
        <name>ATP</name>
        <dbReference type="ChEBI" id="CHEBI:30616"/>
    </ligand>
</feature>
<evidence type="ECO:0000313" key="14">
    <source>
        <dbReference type="Proteomes" id="UP000095237"/>
    </source>
</evidence>
<gene>
    <name evidence="11" type="primary">pyrH</name>
    <name evidence="13" type="ORF">ATZ36_07250</name>
</gene>
<feature type="binding site" evidence="11">
    <location>
        <position position="165"/>
    </location>
    <ligand>
        <name>ATP</name>
        <dbReference type="ChEBI" id="CHEBI:30616"/>
    </ligand>
</feature>
<keyword evidence="4 11" id="KW-0963">Cytoplasm</keyword>
<feature type="binding site" evidence="11">
    <location>
        <position position="162"/>
    </location>
    <ligand>
        <name>ATP</name>
        <dbReference type="ChEBI" id="CHEBI:30616"/>
    </ligand>
</feature>
<keyword evidence="7 11" id="KW-0418">Kinase</keyword>
<keyword evidence="6 11" id="KW-0547">Nucleotide-binding</keyword>
<evidence type="ECO:0000256" key="11">
    <source>
        <dbReference type="HAMAP-Rule" id="MF_01220"/>
    </source>
</evidence>
<dbReference type="EC" id="2.7.4.22" evidence="11"/>
<sequence>MAAKRVLLKLSGESLSDGSSSISADSLLRTVNEIKSAVTCSKVQLAIVIGAGNIWRGACKFIERVTADKMGMLVTVMNSLALSDALAKAGMKSNLFSANGVSGFAENFNREKVIRCIEQGNTVIFAGGTGNPFFTTDTTAALRAAEIKADMLLKATQVDGVYSADPKKNKDAVKFNSLTFEEALDKHLKIMDYEAFSLCMQTNISITVFDFYKDGNLKKVLNGEKIGTTVEA</sequence>
<dbReference type="NCBIfam" id="TIGR02075">
    <property type="entry name" value="pyrH_bact"/>
    <property type="match status" value="1"/>
</dbReference>
<comment type="pathway">
    <text evidence="2 11">Pyrimidine metabolism; CTP biosynthesis via de novo pathway; UDP from UMP (UMPK route): step 1/1.</text>
</comment>
<evidence type="ECO:0000256" key="5">
    <source>
        <dbReference type="ARBA" id="ARBA00022679"/>
    </source>
</evidence>
<comment type="subunit">
    <text evidence="11">Homohexamer.</text>
</comment>
<keyword evidence="9 11" id="KW-0665">Pyrimidine biosynthesis</keyword>
<feature type="binding site" evidence="11">
    <location>
        <position position="68"/>
    </location>
    <ligand>
        <name>UMP</name>
        <dbReference type="ChEBI" id="CHEBI:57865"/>
    </ligand>
</feature>
<evidence type="ECO:0000313" key="13">
    <source>
        <dbReference type="EMBL" id="OEG69886.1"/>
    </source>
</evidence>
<comment type="catalytic activity">
    <reaction evidence="10 11">
        <text>UMP + ATP = UDP + ADP</text>
        <dbReference type="Rhea" id="RHEA:24400"/>
        <dbReference type="ChEBI" id="CHEBI:30616"/>
        <dbReference type="ChEBI" id="CHEBI:57865"/>
        <dbReference type="ChEBI" id="CHEBI:58223"/>
        <dbReference type="ChEBI" id="CHEBI:456216"/>
        <dbReference type="EC" id="2.7.4.22"/>
    </reaction>
</comment>
<comment type="subcellular location">
    <subcellularLocation>
        <location evidence="1 11">Cytoplasm</location>
    </subcellularLocation>
</comment>
<evidence type="ECO:0000256" key="1">
    <source>
        <dbReference type="ARBA" id="ARBA00004496"/>
    </source>
</evidence>
<dbReference type="InterPro" id="IPR001048">
    <property type="entry name" value="Asp/Glu/Uridylate_kinase"/>
</dbReference>
<dbReference type="GO" id="GO:0044210">
    <property type="term" value="P:'de novo' CTP biosynthetic process"/>
    <property type="evidence" value="ECO:0007669"/>
    <property type="project" value="UniProtKB-UniRule"/>
</dbReference>
<evidence type="ECO:0000256" key="8">
    <source>
        <dbReference type="ARBA" id="ARBA00022840"/>
    </source>
</evidence>
<feature type="binding site" evidence="11">
    <location>
        <begin position="129"/>
        <end position="136"/>
    </location>
    <ligand>
        <name>UMP</name>
        <dbReference type="ChEBI" id="CHEBI:57865"/>
    </ligand>
</feature>
<evidence type="ECO:0000256" key="2">
    <source>
        <dbReference type="ARBA" id="ARBA00004791"/>
    </source>
</evidence>
<dbReference type="InterPro" id="IPR036393">
    <property type="entry name" value="AceGlu_kinase-like_sf"/>
</dbReference>
<protein>
    <recommendedName>
        <fullName evidence="11">Uridylate kinase</fullName>
        <shortName evidence="11">UK</shortName>
        <ecNumber evidence="11">2.7.4.22</ecNumber>
    </recommendedName>
    <alternativeName>
        <fullName evidence="11">Uridine monophosphate kinase</fullName>
        <shortName evidence="11">UMP kinase</shortName>
        <shortName evidence="11">UMPK</shortName>
    </alternativeName>
</protein>
<evidence type="ECO:0000256" key="4">
    <source>
        <dbReference type="ARBA" id="ARBA00022490"/>
    </source>
</evidence>
<dbReference type="PANTHER" id="PTHR42833:SF4">
    <property type="entry name" value="URIDYLATE KINASE PUMPKIN, CHLOROPLASTIC"/>
    <property type="match status" value="1"/>
</dbReference>
<dbReference type="Pfam" id="PF00696">
    <property type="entry name" value="AA_kinase"/>
    <property type="match status" value="1"/>
</dbReference>
<evidence type="ECO:0000256" key="7">
    <source>
        <dbReference type="ARBA" id="ARBA00022777"/>
    </source>
</evidence>
<dbReference type="GO" id="GO:0033862">
    <property type="term" value="F:UMP kinase activity"/>
    <property type="evidence" value="ECO:0007669"/>
    <property type="project" value="UniProtKB-EC"/>
</dbReference>
<dbReference type="SUPFAM" id="SSF53633">
    <property type="entry name" value="Carbamate kinase-like"/>
    <property type="match status" value="1"/>
</dbReference>
<dbReference type="InterPro" id="IPR015963">
    <property type="entry name" value="Uridylate_kinase_bac"/>
</dbReference>
<feature type="binding site" evidence="11">
    <location>
        <position position="157"/>
    </location>
    <ligand>
        <name>ATP</name>
        <dbReference type="ChEBI" id="CHEBI:30616"/>
    </ligand>
</feature>
<feature type="binding site" evidence="11">
    <location>
        <begin position="9"/>
        <end position="12"/>
    </location>
    <ligand>
        <name>ATP</name>
        <dbReference type="ChEBI" id="CHEBI:30616"/>
    </ligand>
</feature>
<feature type="domain" description="Aspartate/glutamate/uridylate kinase" evidence="12">
    <location>
        <begin position="4"/>
        <end position="210"/>
    </location>
</feature>
<dbReference type="GO" id="GO:0005524">
    <property type="term" value="F:ATP binding"/>
    <property type="evidence" value="ECO:0007669"/>
    <property type="project" value="UniProtKB-KW"/>
</dbReference>
<dbReference type="PIRSF" id="PIRSF005650">
    <property type="entry name" value="Uridylate_kin"/>
    <property type="match status" value="1"/>
</dbReference>
<accession>A0A1E5IHB2</accession>
<evidence type="ECO:0000259" key="12">
    <source>
        <dbReference type="Pfam" id="PF00696"/>
    </source>
</evidence>
<dbReference type="Gene3D" id="3.40.1160.10">
    <property type="entry name" value="Acetylglutamate kinase-like"/>
    <property type="match status" value="1"/>
</dbReference>
<comment type="caution">
    <text evidence="11">Lacks conserved residue(s) required for the propagation of feature annotation.</text>
</comment>
<organism evidence="13 14">
    <name type="scientific">Endomicrobium trichonymphae</name>
    <dbReference type="NCBI Taxonomy" id="1408204"/>
    <lineage>
        <taxon>Bacteria</taxon>
        <taxon>Pseudomonadati</taxon>
        <taxon>Elusimicrobiota</taxon>
        <taxon>Endomicrobiia</taxon>
        <taxon>Endomicrobiales</taxon>
        <taxon>Endomicrobiaceae</taxon>
        <taxon>Candidatus Endomicrobiellum</taxon>
    </lineage>
</organism>
<feature type="binding site" evidence="11">
    <location>
        <position position="52"/>
    </location>
    <ligand>
        <name>ATP</name>
        <dbReference type="ChEBI" id="CHEBI:30616"/>
    </ligand>
</feature>
<name>A0A1E5IHB2_ENDTX</name>
<evidence type="ECO:0000256" key="9">
    <source>
        <dbReference type="ARBA" id="ARBA00022975"/>
    </source>
</evidence>
<evidence type="ECO:0000256" key="6">
    <source>
        <dbReference type="ARBA" id="ARBA00022741"/>
    </source>
</evidence>
<feature type="binding site" evidence="11">
    <location>
        <position position="56"/>
    </location>
    <ligand>
        <name>ATP</name>
        <dbReference type="ChEBI" id="CHEBI:30616"/>
    </ligand>
</feature>
<comment type="function">
    <text evidence="11">Catalyzes the reversible phosphorylation of UMP to UDP.</text>
</comment>
<proteinExistence type="inferred from homology"/>
<dbReference type="GO" id="GO:0005737">
    <property type="term" value="C:cytoplasm"/>
    <property type="evidence" value="ECO:0007669"/>
    <property type="project" value="UniProtKB-SubCell"/>
</dbReference>
<dbReference type="Proteomes" id="UP000095237">
    <property type="component" value="Unassembled WGS sequence"/>
</dbReference>
<keyword evidence="14" id="KW-1185">Reference proteome</keyword>
<dbReference type="InterPro" id="IPR011817">
    <property type="entry name" value="Uridylate_kinase"/>
</dbReference>
<dbReference type="HAMAP" id="MF_01220_B">
    <property type="entry name" value="PyrH_B"/>
    <property type="match status" value="1"/>
</dbReference>
<reference evidence="13 14" key="1">
    <citation type="submission" date="2015-11" db="EMBL/GenBank/DDBJ databases">
        <title>Evidence for parallel genomic evolution in an endosymbiosis of termite gut flagellates.</title>
        <authorList>
            <person name="Zheng H."/>
        </authorList>
    </citation>
    <scope>NUCLEOTIDE SEQUENCE [LARGE SCALE GENOMIC DNA]</scope>
    <source>
        <strain evidence="13 14">CET450</strain>
    </source>
</reference>
<evidence type="ECO:0000256" key="10">
    <source>
        <dbReference type="ARBA" id="ARBA00047767"/>
    </source>
</evidence>
<keyword evidence="8 11" id="KW-0067">ATP-binding</keyword>
<comment type="caution">
    <text evidence="13">The sequence shown here is derived from an EMBL/GenBank/DDBJ whole genome shotgun (WGS) entry which is preliminary data.</text>
</comment>
<dbReference type="PANTHER" id="PTHR42833">
    <property type="entry name" value="URIDYLATE KINASE"/>
    <property type="match status" value="1"/>
</dbReference>
<dbReference type="GO" id="GO:0006225">
    <property type="term" value="P:UDP biosynthetic process"/>
    <property type="evidence" value="ECO:0007669"/>
    <property type="project" value="TreeGrafter"/>
</dbReference>